<gene>
    <name evidence="1" type="ORF">C2G38_2212015</name>
</gene>
<dbReference type="Gene3D" id="1.10.510.10">
    <property type="entry name" value="Transferase(Phosphotransferase) domain 1"/>
    <property type="match status" value="1"/>
</dbReference>
<evidence type="ECO:0000313" key="2">
    <source>
        <dbReference type="Proteomes" id="UP000266673"/>
    </source>
</evidence>
<organism evidence="1 2">
    <name type="scientific">Gigaspora rosea</name>
    <dbReference type="NCBI Taxonomy" id="44941"/>
    <lineage>
        <taxon>Eukaryota</taxon>
        <taxon>Fungi</taxon>
        <taxon>Fungi incertae sedis</taxon>
        <taxon>Mucoromycota</taxon>
        <taxon>Glomeromycotina</taxon>
        <taxon>Glomeromycetes</taxon>
        <taxon>Diversisporales</taxon>
        <taxon>Gigasporaceae</taxon>
        <taxon>Gigaspora</taxon>
    </lineage>
</organism>
<protein>
    <submittedName>
        <fullName evidence="1">Uncharacterized protein</fullName>
    </submittedName>
</protein>
<evidence type="ECO:0000313" key="1">
    <source>
        <dbReference type="EMBL" id="RIB08301.1"/>
    </source>
</evidence>
<keyword evidence="2" id="KW-1185">Reference proteome</keyword>
<proteinExistence type="predicted"/>
<comment type="caution">
    <text evidence="1">The sequence shown here is derived from an EMBL/GenBank/DDBJ whole genome shotgun (WGS) entry which is preliminary data.</text>
</comment>
<reference evidence="1 2" key="1">
    <citation type="submission" date="2018-06" db="EMBL/GenBank/DDBJ databases">
        <title>Comparative genomics reveals the genomic features of Rhizophagus irregularis, R. cerebriforme, R. diaphanum and Gigaspora rosea, and their symbiotic lifestyle signature.</title>
        <authorList>
            <person name="Morin E."/>
            <person name="San Clemente H."/>
            <person name="Chen E.C.H."/>
            <person name="De La Providencia I."/>
            <person name="Hainaut M."/>
            <person name="Kuo A."/>
            <person name="Kohler A."/>
            <person name="Murat C."/>
            <person name="Tang N."/>
            <person name="Roy S."/>
            <person name="Loubradou J."/>
            <person name="Henrissat B."/>
            <person name="Grigoriev I.V."/>
            <person name="Corradi N."/>
            <person name="Roux C."/>
            <person name="Martin F.M."/>
        </authorList>
    </citation>
    <scope>NUCLEOTIDE SEQUENCE [LARGE SCALE GENOMIC DNA]</scope>
    <source>
        <strain evidence="1 2">DAOM 194757</strain>
    </source>
</reference>
<dbReference type="SUPFAM" id="SSF56112">
    <property type="entry name" value="Protein kinase-like (PK-like)"/>
    <property type="match status" value="1"/>
</dbReference>
<accession>A0A397UFA3</accession>
<dbReference type="OrthoDB" id="346907at2759"/>
<sequence>MSLISNSIVHGMPAYIKYQCLIKHGSDVYSFGQIRWEISSGKPPFSLVIVPNESDYKQIPTFIYINKDKAEVKAEADAKAKVKAEAKIEAKFNKAEVKAEADAKAKVKAEAKIEAKFSKTSLTQL</sequence>
<dbReference type="Proteomes" id="UP000266673">
    <property type="component" value="Unassembled WGS sequence"/>
</dbReference>
<name>A0A397UFA3_9GLOM</name>
<dbReference type="AlphaFoldDB" id="A0A397UFA3"/>
<dbReference type="EMBL" id="QKWP01001527">
    <property type="protein sequence ID" value="RIB08301.1"/>
    <property type="molecule type" value="Genomic_DNA"/>
</dbReference>
<dbReference type="InterPro" id="IPR011009">
    <property type="entry name" value="Kinase-like_dom_sf"/>
</dbReference>